<dbReference type="Proteomes" id="UP001311915">
    <property type="component" value="Unassembled WGS sequence"/>
</dbReference>
<keyword evidence="3" id="KW-1185">Reference proteome</keyword>
<gene>
    <name evidence="2" type="ORF">R3W88_016226</name>
</gene>
<proteinExistence type="predicted"/>
<sequence>MIQAALVDAVKPLSTTIDALAARVAVCERNQGAIEEVTALKVAIAELIKDVDYLKSTDISIIFGIVEIPDVPEMPQTSTRNRDMMEQTIYPESEVETNEEMFEGAVADDIDETEEIMVDAAVQASLAKDHTTGSSEAGPSGVTLGIEA</sequence>
<evidence type="ECO:0000256" key="1">
    <source>
        <dbReference type="SAM" id="MobiDB-lite"/>
    </source>
</evidence>
<organism evidence="2 3">
    <name type="scientific">Solanum pinnatisectum</name>
    <name type="common">tansyleaf nightshade</name>
    <dbReference type="NCBI Taxonomy" id="50273"/>
    <lineage>
        <taxon>Eukaryota</taxon>
        <taxon>Viridiplantae</taxon>
        <taxon>Streptophyta</taxon>
        <taxon>Embryophyta</taxon>
        <taxon>Tracheophyta</taxon>
        <taxon>Spermatophyta</taxon>
        <taxon>Magnoliopsida</taxon>
        <taxon>eudicotyledons</taxon>
        <taxon>Gunneridae</taxon>
        <taxon>Pentapetalae</taxon>
        <taxon>asterids</taxon>
        <taxon>lamiids</taxon>
        <taxon>Solanales</taxon>
        <taxon>Solanaceae</taxon>
        <taxon>Solanoideae</taxon>
        <taxon>Solaneae</taxon>
        <taxon>Solanum</taxon>
    </lineage>
</organism>
<feature type="region of interest" description="Disordered" evidence="1">
    <location>
        <begin position="127"/>
        <end position="148"/>
    </location>
</feature>
<reference evidence="2 3" key="1">
    <citation type="submission" date="2023-10" db="EMBL/GenBank/DDBJ databases">
        <title>Genome-Wide Identification Analysis in wild type Solanum Pinnatisectum Reveals Some Genes Defensing Phytophthora Infestans.</title>
        <authorList>
            <person name="Sun C."/>
        </authorList>
    </citation>
    <scope>NUCLEOTIDE SEQUENCE [LARGE SCALE GENOMIC DNA]</scope>
    <source>
        <strain evidence="2">LQN</strain>
        <tissue evidence="2">Leaf</tissue>
    </source>
</reference>
<name>A0AAV9KXG4_9SOLN</name>
<dbReference type="AlphaFoldDB" id="A0AAV9KXG4"/>
<accession>A0AAV9KXG4</accession>
<evidence type="ECO:0008006" key="4">
    <source>
        <dbReference type="Google" id="ProtNLM"/>
    </source>
</evidence>
<evidence type="ECO:0000313" key="3">
    <source>
        <dbReference type="Proteomes" id="UP001311915"/>
    </source>
</evidence>
<evidence type="ECO:0000313" key="2">
    <source>
        <dbReference type="EMBL" id="KAK4717888.1"/>
    </source>
</evidence>
<comment type="caution">
    <text evidence="2">The sequence shown here is derived from an EMBL/GenBank/DDBJ whole genome shotgun (WGS) entry which is preliminary data.</text>
</comment>
<dbReference type="EMBL" id="JAWPEI010000008">
    <property type="protein sequence ID" value="KAK4717888.1"/>
    <property type="molecule type" value="Genomic_DNA"/>
</dbReference>
<protein>
    <recommendedName>
        <fullName evidence="4">Polyprotein protein</fullName>
    </recommendedName>
</protein>